<evidence type="ECO:0000259" key="7">
    <source>
        <dbReference type="PROSITE" id="PS52019"/>
    </source>
</evidence>
<dbReference type="Gene3D" id="3.40.366.10">
    <property type="entry name" value="Malonyl-Coenzyme A Acyl Carrier Protein, domain 2"/>
    <property type="match status" value="1"/>
</dbReference>
<gene>
    <name evidence="8" type="ORF">FNH05_02910</name>
</gene>
<dbReference type="Gene3D" id="3.10.129.110">
    <property type="entry name" value="Polyketide synthase dehydratase"/>
    <property type="match status" value="1"/>
</dbReference>
<dbReference type="InterPro" id="IPR016035">
    <property type="entry name" value="Acyl_Trfase/lysoPLipase"/>
</dbReference>
<dbReference type="InterPro" id="IPR016039">
    <property type="entry name" value="Thiolase-like"/>
</dbReference>
<dbReference type="GO" id="GO:0071770">
    <property type="term" value="P:DIM/DIP cell wall layer assembly"/>
    <property type="evidence" value="ECO:0007669"/>
    <property type="project" value="TreeGrafter"/>
</dbReference>
<dbReference type="SMART" id="SM00822">
    <property type="entry name" value="PKS_KR"/>
    <property type="match status" value="1"/>
</dbReference>
<dbReference type="Pfam" id="PF21089">
    <property type="entry name" value="PKS_DH_N"/>
    <property type="match status" value="1"/>
</dbReference>
<dbReference type="InterPro" id="IPR020807">
    <property type="entry name" value="PKS_DH"/>
</dbReference>
<dbReference type="InterPro" id="IPR016036">
    <property type="entry name" value="Malonyl_transacylase_ACP-bd"/>
</dbReference>
<protein>
    <submittedName>
        <fullName evidence="8">SDR family NAD(P)-dependent oxidoreductase</fullName>
    </submittedName>
</protein>
<feature type="region of interest" description="N-terminal hotdog fold" evidence="4">
    <location>
        <begin position="1404"/>
        <end position="1536"/>
    </location>
</feature>
<dbReference type="GO" id="GO:0006633">
    <property type="term" value="P:fatty acid biosynthetic process"/>
    <property type="evidence" value="ECO:0007669"/>
    <property type="project" value="TreeGrafter"/>
</dbReference>
<dbReference type="PROSITE" id="PS52004">
    <property type="entry name" value="KS3_2"/>
    <property type="match status" value="1"/>
</dbReference>
<feature type="region of interest" description="C-terminal hotdog fold" evidence="4">
    <location>
        <begin position="1547"/>
        <end position="1688"/>
    </location>
</feature>
<feature type="active site" description="Proton donor; for dehydratase activity" evidence="4">
    <location>
        <position position="1610"/>
    </location>
</feature>
<dbReference type="InterPro" id="IPR001227">
    <property type="entry name" value="Ac_transferase_dom_sf"/>
</dbReference>
<keyword evidence="2" id="KW-0597">Phosphoprotein</keyword>
<dbReference type="SUPFAM" id="SSF53901">
    <property type="entry name" value="Thiolase-like"/>
    <property type="match status" value="1"/>
</dbReference>
<dbReference type="Gene3D" id="1.10.1200.10">
    <property type="entry name" value="ACP-like"/>
    <property type="match status" value="1"/>
</dbReference>
<dbReference type="PANTHER" id="PTHR43775">
    <property type="entry name" value="FATTY ACID SYNTHASE"/>
    <property type="match status" value="1"/>
</dbReference>
<name>A0A558DKD5_9PSEU</name>
<dbReference type="InterPro" id="IPR057326">
    <property type="entry name" value="KR_dom"/>
</dbReference>
<reference evidence="8 9" key="1">
    <citation type="submission" date="2019-07" db="EMBL/GenBank/DDBJ databases">
        <authorList>
            <person name="Duangmal K."/>
            <person name="Teo W.F.A."/>
        </authorList>
    </citation>
    <scope>NUCLEOTIDE SEQUENCE [LARGE SCALE GENOMIC DNA]</scope>
    <source>
        <strain evidence="8 9">TBRC 6029</strain>
    </source>
</reference>
<dbReference type="InterPro" id="IPR042104">
    <property type="entry name" value="PKS_dehydratase_sf"/>
</dbReference>
<dbReference type="Proteomes" id="UP000320011">
    <property type="component" value="Unassembled WGS sequence"/>
</dbReference>
<dbReference type="InterPro" id="IPR013968">
    <property type="entry name" value="PKS_KR"/>
</dbReference>
<dbReference type="Pfam" id="PF08659">
    <property type="entry name" value="KR"/>
    <property type="match status" value="1"/>
</dbReference>
<keyword evidence="1" id="KW-0596">Phosphopantetheine</keyword>
<dbReference type="InterPro" id="IPR049552">
    <property type="entry name" value="PKS_DH_N"/>
</dbReference>
<keyword evidence="3" id="KW-0808">Transferase</keyword>
<evidence type="ECO:0000256" key="1">
    <source>
        <dbReference type="ARBA" id="ARBA00022450"/>
    </source>
</evidence>
<dbReference type="SUPFAM" id="SSF55048">
    <property type="entry name" value="Probable ACP-binding domain of malonyl-CoA ACP transacylase"/>
    <property type="match status" value="1"/>
</dbReference>
<evidence type="ECO:0000313" key="8">
    <source>
        <dbReference type="EMBL" id="TVT61480.1"/>
    </source>
</evidence>
<dbReference type="Gene3D" id="3.40.47.10">
    <property type="match status" value="1"/>
</dbReference>
<feature type="domain" description="Carrier" evidence="5">
    <location>
        <begin position="929"/>
        <end position="1005"/>
    </location>
</feature>
<comment type="caution">
    <text evidence="8">The sequence shown here is derived from an EMBL/GenBank/DDBJ whole genome shotgun (WGS) entry which is preliminary data.</text>
</comment>
<feature type="domain" description="PKS/mFAS DH" evidence="7">
    <location>
        <begin position="1404"/>
        <end position="1688"/>
    </location>
</feature>
<dbReference type="SMART" id="SM00826">
    <property type="entry name" value="PKS_DH"/>
    <property type="match status" value="1"/>
</dbReference>
<organism evidence="8 9">
    <name type="scientific">Amycolatopsis rhizosphaerae</name>
    <dbReference type="NCBI Taxonomy" id="2053003"/>
    <lineage>
        <taxon>Bacteria</taxon>
        <taxon>Bacillati</taxon>
        <taxon>Actinomycetota</taxon>
        <taxon>Actinomycetes</taxon>
        <taxon>Pseudonocardiales</taxon>
        <taxon>Pseudonocardiaceae</taxon>
        <taxon>Amycolatopsis</taxon>
    </lineage>
</organism>
<evidence type="ECO:0000256" key="2">
    <source>
        <dbReference type="ARBA" id="ARBA00022553"/>
    </source>
</evidence>
<dbReference type="RefSeq" id="WP_144585688.1">
    <property type="nucleotide sequence ID" value="NZ_VJWX01000013.1"/>
</dbReference>
<dbReference type="PROSITE" id="PS52019">
    <property type="entry name" value="PKS_MFAS_DH"/>
    <property type="match status" value="1"/>
</dbReference>
<dbReference type="GO" id="GO:0004312">
    <property type="term" value="F:fatty acid synthase activity"/>
    <property type="evidence" value="ECO:0007669"/>
    <property type="project" value="TreeGrafter"/>
</dbReference>
<dbReference type="Pfam" id="PF00698">
    <property type="entry name" value="Acyl_transf_1"/>
    <property type="match status" value="1"/>
</dbReference>
<feature type="domain" description="Ketosynthase family 3 (KS3)" evidence="6">
    <location>
        <begin position="4"/>
        <end position="458"/>
    </location>
</feature>
<dbReference type="InterPro" id="IPR049551">
    <property type="entry name" value="PKS_DH_C"/>
</dbReference>
<dbReference type="InterPro" id="IPR014030">
    <property type="entry name" value="Ketoacyl_synth_N"/>
</dbReference>
<evidence type="ECO:0000259" key="6">
    <source>
        <dbReference type="PROSITE" id="PS52004"/>
    </source>
</evidence>
<dbReference type="Pfam" id="PF14765">
    <property type="entry name" value="PS-DH"/>
    <property type="match status" value="1"/>
</dbReference>
<evidence type="ECO:0000256" key="4">
    <source>
        <dbReference type="PROSITE-ProRule" id="PRU01363"/>
    </source>
</evidence>
<evidence type="ECO:0000259" key="5">
    <source>
        <dbReference type="PROSITE" id="PS50075"/>
    </source>
</evidence>
<proteinExistence type="predicted"/>
<dbReference type="InterPro" id="IPR036736">
    <property type="entry name" value="ACP-like_sf"/>
</dbReference>
<dbReference type="InterPro" id="IPR009081">
    <property type="entry name" value="PP-bd_ACP"/>
</dbReference>
<keyword evidence="9" id="KW-1185">Reference proteome</keyword>
<dbReference type="GO" id="GO:0005886">
    <property type="term" value="C:plasma membrane"/>
    <property type="evidence" value="ECO:0007669"/>
    <property type="project" value="TreeGrafter"/>
</dbReference>
<evidence type="ECO:0000256" key="3">
    <source>
        <dbReference type="ARBA" id="ARBA00022679"/>
    </source>
</evidence>
<dbReference type="SUPFAM" id="SSF51735">
    <property type="entry name" value="NAD(P)-binding Rossmann-fold domains"/>
    <property type="match status" value="1"/>
</dbReference>
<dbReference type="InterPro" id="IPR020841">
    <property type="entry name" value="PKS_Beta-ketoAc_synthase_dom"/>
</dbReference>
<dbReference type="GO" id="GO:0005737">
    <property type="term" value="C:cytoplasm"/>
    <property type="evidence" value="ECO:0007669"/>
    <property type="project" value="TreeGrafter"/>
</dbReference>
<sequence length="1849" mass="193215">MNSPAGVAIVGMACRYPDADSPAKLWETVLGRRRGFRRIPEYRLSRTYLGAADDPDRTYLTRAGLLRDWRFDRERFGVPGPLHRAVDHTHWLALETAADALVDAGFTDGGGLDRDRVGVLFGNSLTGEFSRAAQLRLRWPFIRRAAAAALEGAGINGDSGARALTLLRDFVCDPFPTPGDETLAGALSNTIAGRVCNHFDFHGSGFTVDGACASSLLSVITACGALLAGDLDFALAGGVDLSLDPFELVGFARTGALAVDEMRVYDQSPTGFLPGEGCGVVALMRAEEAERAGLRTYAVLTGWGTSSDGSGGLIRPRPYGQELAMTRAYRMAGVVPDSVELVEGHGTGTKVGDEVELTALAAVRGDGAARAALGSIKANIGHTKAAAGVAGLIKATLAVHHRVLPPTTGVERPHELLARAGTPLRVLDEVEPWLTPTPLASVSSTGFGGVNAHVVLRGLPARPAGELPRRVAALSRHLPRHDIVLLDAGDSAALAALAGEFAELAPVLSSAELHDLAATRHASRRGAGAVRCALVADTPDRLHGAATAARDHLRTWDGRFLLDEGAGVVLTSGPAPRVGLLLPGQAAPVRAALGTWADGLDVPAATGVRLVDDSCDTAVAQPAIVRQSLAALAWLDACGCRPVAATGHSLGEISALVWAGAIDPAAGLRLAVVRGRVMAEHGRTGTGMVAIGVDAERATALTEGLDVEIAGFNGPAQTTVSGLVADLDQLVLRARAQDVPAIALPVSHGFHSTAMTGVVEPWRAELAAVSFSPVGRPVFSTVTGRVLTSNTDLRALFGGQMTSPVRFEEATREVARRCDLLVEAGPGTTLTDLARVIVPEVPVFSLDSGHPRRHAVATAALAASGAGDLDAWFAGRVTRPLDVGTTIELLASPCETGPAAARPPEPDVPPRASAPIEPVVADQRDAGGIAPLEVVRAHLSRTLELPPSAIRAESTLLADLHLNSLQVVQVVAAIAGVLDRKPPGPELSVVDATVADIAELLATRPPAAAREPADPPAGLADWVRAFEHRWVPAEPVGPVPEPGEWTVDAPAGHWLHSNALPGSGLAVWLEDTAPEEVARVLALVARTRPQRLLVAHSGHPAAAAIGRSAAVELGGCAVTVVDSTVDTLDPRLVVDGGYQELRVTSDGVERITTHVLRPGPDTELPLAEGDVCLVTGGADGITALCGAALARRTGCTLVLLGRSAPDTSRVTGALDAFGVPAHYVQADVTDPDDVARAVSAAGVLGPVRGLLHGAGVNTPQRMDAVTSETLRRTLAPKVTGLRLLLDAAPRLRLVVGFGSIIGRRGLPGEAEYCVANDWLRTELERAPVVPGRRYFYLEWSLWAGAGMGERMGVVDDLAAAGITPIDPDTGPDAMLRVLTDRHAPVTVLLTGRFPAGPTLAVGGHVLEPLRFTEDLPVRVPGVEAGAVASLSLGDDPYLDEHRVDGVPVLPAVLGLEAMAQAAEAAEAVADHSRRGWSFADINLHSPVVVGERGSRTVRVLALTDDGVGVRVALRDDSDGFVADRFTAAVHEAAAPPASTVPLDGFEPDDDRPHPFYGPLLFHTGRFRRLLAYDSLSAFEVRARVRAEPGERWFSDFHHQRLLLGDPGAHDAALHVLLACVPHRRALPVGADRFTVWRQPSGVLRVHAVERSHTVDDYVFDVDVVNAVGDAVARWDGLRLRAIGPVGWDEPMPVSLVGPLFSRRLIELDVAQRVELVVAAAEADGSRRDGWVTVDGPGHVLLGRADRPIGLAWGSAGLALASGADGEVIAELARKLDEPVEVAAGRIAAGRTALTRLGVGAAAPLEVNEVTDDRLAVLSGEGVAVVVARPRVAGLGEPIVAIAAGRGRHA</sequence>
<dbReference type="Pfam" id="PF02801">
    <property type="entry name" value="Ketoacyl-synt_C"/>
    <property type="match status" value="1"/>
</dbReference>
<dbReference type="InterPro" id="IPR049900">
    <property type="entry name" value="PKS_mFAS_DH"/>
</dbReference>
<dbReference type="SMART" id="SM00825">
    <property type="entry name" value="PKS_KS"/>
    <property type="match status" value="1"/>
</dbReference>
<accession>A0A558DKD5</accession>
<dbReference type="PROSITE" id="PS50075">
    <property type="entry name" value="CARRIER"/>
    <property type="match status" value="1"/>
</dbReference>
<dbReference type="InterPro" id="IPR050091">
    <property type="entry name" value="PKS_NRPS_Biosynth_Enz"/>
</dbReference>
<dbReference type="SMART" id="SM00827">
    <property type="entry name" value="PKS_AT"/>
    <property type="match status" value="1"/>
</dbReference>
<dbReference type="EMBL" id="VJWX01000013">
    <property type="protein sequence ID" value="TVT61480.1"/>
    <property type="molecule type" value="Genomic_DNA"/>
</dbReference>
<dbReference type="Gene3D" id="3.40.50.720">
    <property type="entry name" value="NAD(P)-binding Rossmann-like Domain"/>
    <property type="match status" value="1"/>
</dbReference>
<reference evidence="8 9" key="2">
    <citation type="submission" date="2019-08" db="EMBL/GenBank/DDBJ databases">
        <title>Amycolatopsis acidicola sp. nov., isolated from peat swamp forest soil.</title>
        <authorList>
            <person name="Srisuk N."/>
        </authorList>
    </citation>
    <scope>NUCLEOTIDE SEQUENCE [LARGE SCALE GENOMIC DNA]</scope>
    <source>
        <strain evidence="8 9">TBRC 6029</strain>
    </source>
</reference>
<dbReference type="InterPro" id="IPR014043">
    <property type="entry name" value="Acyl_transferase_dom"/>
</dbReference>
<dbReference type="InterPro" id="IPR036291">
    <property type="entry name" value="NAD(P)-bd_dom_sf"/>
</dbReference>
<dbReference type="Pfam" id="PF00109">
    <property type="entry name" value="ketoacyl-synt"/>
    <property type="match status" value="1"/>
</dbReference>
<dbReference type="SUPFAM" id="SSF47336">
    <property type="entry name" value="ACP-like"/>
    <property type="match status" value="1"/>
</dbReference>
<dbReference type="InterPro" id="IPR014031">
    <property type="entry name" value="Ketoacyl_synth_C"/>
</dbReference>
<dbReference type="CDD" id="cd00833">
    <property type="entry name" value="PKS"/>
    <property type="match status" value="1"/>
</dbReference>
<feature type="active site" description="Proton acceptor; for dehydratase activity" evidence="4">
    <location>
        <position position="1441"/>
    </location>
</feature>
<dbReference type="SUPFAM" id="SSF52151">
    <property type="entry name" value="FabD/lysophospholipase-like"/>
    <property type="match status" value="1"/>
</dbReference>
<evidence type="ECO:0000313" key="9">
    <source>
        <dbReference type="Proteomes" id="UP000320011"/>
    </source>
</evidence>
<dbReference type="PANTHER" id="PTHR43775:SF37">
    <property type="entry name" value="SI:DKEY-61P9.11"/>
    <property type="match status" value="1"/>
</dbReference>
<dbReference type="OrthoDB" id="9778690at2"/>